<evidence type="ECO:0000313" key="12">
    <source>
        <dbReference type="Proteomes" id="UP001204615"/>
    </source>
</evidence>
<evidence type="ECO:0000256" key="3">
    <source>
        <dbReference type="ARBA" id="ARBA00022727"/>
    </source>
</evidence>
<comment type="catalytic activity">
    <reaction evidence="7">
        <text>D-ribose 5-phosphate + ATP = 5-phospho-alpha-D-ribose 1-diphosphate + AMP + H(+)</text>
        <dbReference type="Rhea" id="RHEA:15609"/>
        <dbReference type="ChEBI" id="CHEBI:15378"/>
        <dbReference type="ChEBI" id="CHEBI:30616"/>
        <dbReference type="ChEBI" id="CHEBI:58017"/>
        <dbReference type="ChEBI" id="CHEBI:78346"/>
        <dbReference type="ChEBI" id="CHEBI:456215"/>
        <dbReference type="EC" id="2.7.6.1"/>
    </reaction>
</comment>
<dbReference type="InterPro" id="IPR029099">
    <property type="entry name" value="Pribosyltran_N"/>
</dbReference>
<evidence type="ECO:0000259" key="9">
    <source>
        <dbReference type="Pfam" id="PF00156"/>
    </source>
</evidence>
<keyword evidence="5" id="KW-0418">Kinase</keyword>
<dbReference type="InterPro" id="IPR005946">
    <property type="entry name" value="Rib-P_diPkinase"/>
</dbReference>
<dbReference type="InterPro" id="IPR029057">
    <property type="entry name" value="PRTase-like"/>
</dbReference>
<feature type="domain" description="Phosphoribosyltransferase" evidence="9">
    <location>
        <begin position="166"/>
        <end position="259"/>
    </location>
</feature>
<evidence type="ECO:0000256" key="8">
    <source>
        <dbReference type="RuleBase" id="RU004324"/>
    </source>
</evidence>
<organism evidence="11 12">
    <name type="scientific">Dyella lutea</name>
    <dbReference type="NCBI Taxonomy" id="2950441"/>
    <lineage>
        <taxon>Bacteria</taxon>
        <taxon>Pseudomonadati</taxon>
        <taxon>Pseudomonadota</taxon>
        <taxon>Gammaproteobacteria</taxon>
        <taxon>Lysobacterales</taxon>
        <taxon>Rhodanobacteraceae</taxon>
        <taxon>Dyella</taxon>
    </lineage>
</organism>
<keyword evidence="12" id="KW-1185">Reference proteome</keyword>
<dbReference type="Proteomes" id="UP001204615">
    <property type="component" value="Unassembled WGS sequence"/>
</dbReference>
<comment type="caution">
    <text evidence="11">The sequence shown here is derived from an EMBL/GenBank/DDBJ whole genome shotgun (WGS) entry which is preliminary data.</text>
</comment>
<dbReference type="SMART" id="SM01400">
    <property type="entry name" value="Pribosyltran_N"/>
    <property type="match status" value="1"/>
</dbReference>
<dbReference type="EC" id="2.7.6.1" evidence="1"/>
<dbReference type="GO" id="GO:0004749">
    <property type="term" value="F:ribose phosphate diphosphokinase activity"/>
    <property type="evidence" value="ECO:0007669"/>
    <property type="project" value="UniProtKB-EC"/>
</dbReference>
<evidence type="ECO:0000259" key="10">
    <source>
        <dbReference type="Pfam" id="PF13793"/>
    </source>
</evidence>
<protein>
    <recommendedName>
        <fullName evidence="1">ribose-phosphate diphosphokinase</fullName>
        <ecNumber evidence="1">2.7.6.1</ecNumber>
    </recommendedName>
</protein>
<sequence>MPREIKLFGLGASRPLAEAIAAGLGVPLAAIEEREFEDGEHKARPLESVRDADVCVVHSLYADEQQSVEDKLCRLLFFLATVRDHGAALVTAVVPYLCYARKDRRTRALDPLGTRYLAQLFEAVGVDRVITLETHNPAAFGNAFRCGADNLSAHRLLVAGLTPELGAADVVVLSPDAGGIKRAEAFRQQLAASLGRPVQLGMMEKWRGGGVLSGSTLFAQVVGCDVVIVDDLIGTGGTVLRAAHAARDAGARAVHAVAAHGLFTGDATVALADPVLASLRVTDSVPPFRLRGSGVLARLSVLPVAPLFVQAVRPPVPDDAA</sequence>
<gene>
    <name evidence="11" type="primary">prs</name>
    <name evidence="11" type="ORF">NC595_14505</name>
</gene>
<evidence type="ECO:0000256" key="2">
    <source>
        <dbReference type="ARBA" id="ARBA00022679"/>
    </source>
</evidence>
<accession>A0ABT1FD11</accession>
<dbReference type="SUPFAM" id="SSF53271">
    <property type="entry name" value="PRTase-like"/>
    <property type="match status" value="2"/>
</dbReference>
<dbReference type="Pfam" id="PF00156">
    <property type="entry name" value="Pribosyltran"/>
    <property type="match status" value="1"/>
</dbReference>
<evidence type="ECO:0000313" key="11">
    <source>
        <dbReference type="EMBL" id="MCP1375259.1"/>
    </source>
</evidence>
<evidence type="ECO:0000256" key="4">
    <source>
        <dbReference type="ARBA" id="ARBA00022741"/>
    </source>
</evidence>
<dbReference type="PANTHER" id="PTHR10210:SF32">
    <property type="entry name" value="RIBOSE-PHOSPHATE PYROPHOSPHOKINASE 2"/>
    <property type="match status" value="1"/>
</dbReference>
<evidence type="ECO:0000256" key="7">
    <source>
        <dbReference type="ARBA" id="ARBA00049535"/>
    </source>
</evidence>
<dbReference type="Gene3D" id="3.40.50.2020">
    <property type="match status" value="2"/>
</dbReference>
<evidence type="ECO:0000256" key="6">
    <source>
        <dbReference type="ARBA" id="ARBA00022840"/>
    </source>
</evidence>
<name>A0ABT1FD11_9GAMM</name>
<dbReference type="RefSeq" id="WP_253567610.1">
    <property type="nucleotide sequence ID" value="NZ_JAMZEK010000003.1"/>
</dbReference>
<keyword evidence="6" id="KW-0067">ATP-binding</keyword>
<keyword evidence="4" id="KW-0547">Nucleotide-binding</keyword>
<comment type="similarity">
    <text evidence="8">Belongs to the ribose-phosphate pyrophosphokinase family.</text>
</comment>
<proteinExistence type="inferred from homology"/>
<dbReference type="PANTHER" id="PTHR10210">
    <property type="entry name" value="RIBOSE-PHOSPHATE DIPHOSPHOKINASE FAMILY MEMBER"/>
    <property type="match status" value="1"/>
</dbReference>
<dbReference type="EMBL" id="JAMZEK010000003">
    <property type="protein sequence ID" value="MCP1375259.1"/>
    <property type="molecule type" value="Genomic_DNA"/>
</dbReference>
<reference evidence="11 12" key="1">
    <citation type="submission" date="2022-06" db="EMBL/GenBank/DDBJ databases">
        <title>Dyella sp. Sa strain:Sa Genome sequencing.</title>
        <authorList>
            <person name="Park S."/>
        </authorList>
    </citation>
    <scope>NUCLEOTIDE SEQUENCE [LARGE SCALE GENOMIC DNA]</scope>
    <source>
        <strain evidence="11 12">Sa</strain>
    </source>
</reference>
<dbReference type="CDD" id="cd06223">
    <property type="entry name" value="PRTases_typeI"/>
    <property type="match status" value="1"/>
</dbReference>
<feature type="domain" description="Ribose-phosphate pyrophosphokinase N-terminal" evidence="10">
    <location>
        <begin position="5"/>
        <end position="125"/>
    </location>
</feature>
<dbReference type="InterPro" id="IPR000836">
    <property type="entry name" value="PRTase_dom"/>
</dbReference>
<keyword evidence="3 8" id="KW-0545">Nucleotide biosynthesis</keyword>
<dbReference type="NCBIfam" id="TIGR01251">
    <property type="entry name" value="ribP_PPkin"/>
    <property type="match status" value="1"/>
</dbReference>
<keyword evidence="2 11" id="KW-0808">Transferase</keyword>
<evidence type="ECO:0000256" key="5">
    <source>
        <dbReference type="ARBA" id="ARBA00022777"/>
    </source>
</evidence>
<dbReference type="Pfam" id="PF13793">
    <property type="entry name" value="Pribosyltran_N"/>
    <property type="match status" value="1"/>
</dbReference>
<evidence type="ECO:0000256" key="1">
    <source>
        <dbReference type="ARBA" id="ARBA00013247"/>
    </source>
</evidence>